<feature type="compositionally biased region" description="Low complexity" evidence="1">
    <location>
        <begin position="8"/>
        <end position="25"/>
    </location>
</feature>
<keyword evidence="3" id="KW-1185">Reference proteome</keyword>
<name>A0AAV5TC49_9BILA</name>
<protein>
    <submittedName>
        <fullName evidence="2">Uncharacterized protein</fullName>
    </submittedName>
</protein>
<dbReference type="EMBL" id="BTSX01000003">
    <property type="protein sequence ID" value="GMS90279.1"/>
    <property type="molecule type" value="Genomic_DNA"/>
</dbReference>
<comment type="caution">
    <text evidence="2">The sequence shown here is derived from an EMBL/GenBank/DDBJ whole genome shotgun (WGS) entry which is preliminary data.</text>
</comment>
<dbReference type="Proteomes" id="UP001432027">
    <property type="component" value="Unassembled WGS sequence"/>
</dbReference>
<gene>
    <name evidence="2" type="ORF">PENTCL1PPCAC_12454</name>
</gene>
<sequence>MLGAKSASTSFSFGSTNPTTTTTSGALARHIVGDAPPTSTAKLLFGRTVPQASTSLFSNTSTSTTPNKLFVSATSSTALFGNTSSASTGLFGDTSTPGGLFSKPNTTSFGTTTTTRMGAKLSLLCAPAGANGASFGRRASFQAIVHNSEAVVGCVTK</sequence>
<evidence type="ECO:0000313" key="2">
    <source>
        <dbReference type="EMBL" id="GMS90279.1"/>
    </source>
</evidence>
<dbReference type="AlphaFoldDB" id="A0AAV5TC49"/>
<reference evidence="2" key="1">
    <citation type="submission" date="2023-10" db="EMBL/GenBank/DDBJ databases">
        <title>Genome assembly of Pristionchus species.</title>
        <authorList>
            <person name="Yoshida K."/>
            <person name="Sommer R.J."/>
        </authorList>
    </citation>
    <scope>NUCLEOTIDE SEQUENCE</scope>
    <source>
        <strain evidence="2">RS0144</strain>
    </source>
</reference>
<feature type="region of interest" description="Disordered" evidence="1">
    <location>
        <begin position="1"/>
        <end position="25"/>
    </location>
</feature>
<evidence type="ECO:0000256" key="1">
    <source>
        <dbReference type="SAM" id="MobiDB-lite"/>
    </source>
</evidence>
<organism evidence="2 3">
    <name type="scientific">Pristionchus entomophagus</name>
    <dbReference type="NCBI Taxonomy" id="358040"/>
    <lineage>
        <taxon>Eukaryota</taxon>
        <taxon>Metazoa</taxon>
        <taxon>Ecdysozoa</taxon>
        <taxon>Nematoda</taxon>
        <taxon>Chromadorea</taxon>
        <taxon>Rhabditida</taxon>
        <taxon>Rhabditina</taxon>
        <taxon>Diplogasteromorpha</taxon>
        <taxon>Diplogasteroidea</taxon>
        <taxon>Neodiplogasteridae</taxon>
        <taxon>Pristionchus</taxon>
    </lineage>
</organism>
<accession>A0AAV5TC49</accession>
<evidence type="ECO:0000313" key="3">
    <source>
        <dbReference type="Proteomes" id="UP001432027"/>
    </source>
</evidence>
<proteinExistence type="predicted"/>